<organism evidence="1 2">
    <name type="scientific">Araneus ventricosus</name>
    <name type="common">Orbweaver spider</name>
    <name type="synonym">Epeira ventricosa</name>
    <dbReference type="NCBI Taxonomy" id="182803"/>
    <lineage>
        <taxon>Eukaryota</taxon>
        <taxon>Metazoa</taxon>
        <taxon>Ecdysozoa</taxon>
        <taxon>Arthropoda</taxon>
        <taxon>Chelicerata</taxon>
        <taxon>Arachnida</taxon>
        <taxon>Araneae</taxon>
        <taxon>Araneomorphae</taxon>
        <taxon>Entelegynae</taxon>
        <taxon>Araneoidea</taxon>
        <taxon>Araneidae</taxon>
        <taxon>Araneus</taxon>
    </lineage>
</organism>
<sequence>MENSWTDTKHLIITFRCQNYGVIKSWVHRLAFNTFHPKDAKVSALWPFETSCRRDSHLVCGEAGHDSSGSTASERVCKLPEFTYTSSFSRSWVWNLRKHGVQKGVKKIFPFQARH</sequence>
<accession>A0A4Y2PT94</accession>
<dbReference type="AlphaFoldDB" id="A0A4Y2PT94"/>
<proteinExistence type="predicted"/>
<dbReference type="Proteomes" id="UP000499080">
    <property type="component" value="Unassembled WGS sequence"/>
</dbReference>
<reference evidence="1 2" key="1">
    <citation type="journal article" date="2019" name="Sci. Rep.">
        <title>Orb-weaving spider Araneus ventricosus genome elucidates the spidroin gene catalogue.</title>
        <authorList>
            <person name="Kono N."/>
            <person name="Nakamura H."/>
            <person name="Ohtoshi R."/>
            <person name="Moran D.A.P."/>
            <person name="Shinohara A."/>
            <person name="Yoshida Y."/>
            <person name="Fujiwara M."/>
            <person name="Mori M."/>
            <person name="Tomita M."/>
            <person name="Arakawa K."/>
        </authorList>
    </citation>
    <scope>NUCLEOTIDE SEQUENCE [LARGE SCALE GENOMIC DNA]</scope>
</reference>
<dbReference type="EMBL" id="BGPR01012219">
    <property type="protein sequence ID" value="GBN55115.1"/>
    <property type="molecule type" value="Genomic_DNA"/>
</dbReference>
<name>A0A4Y2PT94_ARAVE</name>
<protein>
    <submittedName>
        <fullName evidence="1">Uncharacterized protein</fullName>
    </submittedName>
</protein>
<comment type="caution">
    <text evidence="1">The sequence shown here is derived from an EMBL/GenBank/DDBJ whole genome shotgun (WGS) entry which is preliminary data.</text>
</comment>
<evidence type="ECO:0000313" key="1">
    <source>
        <dbReference type="EMBL" id="GBN55115.1"/>
    </source>
</evidence>
<keyword evidence="2" id="KW-1185">Reference proteome</keyword>
<gene>
    <name evidence="1" type="ORF">AVEN_10516_1</name>
</gene>
<evidence type="ECO:0000313" key="2">
    <source>
        <dbReference type="Proteomes" id="UP000499080"/>
    </source>
</evidence>